<feature type="transmembrane region" description="Helical" evidence="1">
    <location>
        <begin position="301"/>
        <end position="330"/>
    </location>
</feature>
<keyword evidence="1" id="KW-1133">Transmembrane helix</keyword>
<proteinExistence type="predicted"/>
<dbReference type="Proteomes" id="UP000836788">
    <property type="component" value="Chromosome 17"/>
</dbReference>
<reference evidence="2" key="1">
    <citation type="submission" date="2022-02" db="EMBL/GenBank/DDBJ databases">
        <authorList>
            <person name="Giguere J D."/>
        </authorList>
    </citation>
    <scope>NUCLEOTIDE SEQUENCE</scope>
    <source>
        <strain evidence="2">CCAP 1055/1</strain>
    </source>
</reference>
<evidence type="ECO:0000313" key="2">
    <source>
        <dbReference type="EMBL" id="CAG9282542.1"/>
    </source>
</evidence>
<name>A0A8J9S5B6_PHATR</name>
<dbReference type="EMBL" id="OU594958">
    <property type="protein sequence ID" value="CAG9282542.1"/>
    <property type="molecule type" value="Genomic_DNA"/>
</dbReference>
<sequence>MSNLIFCCTAPDFGSEKFLETSLFLPDCQTRPQRQSIVPHHSIVVNGEYTVELDIVQESVVLSEFYREEANSTARIMFCVRVDYFHFDGTNVNGVNFHETNVSIGIDLIAGFRLRDIDFDRAASEFSSATASLDYPIRANFCNGENKDQPQPALFQGMTLQVCVSMDETVAIGKAYVIDILEMDLHQPSTGVHDNPITKAYSNKLTQKTCNGGICNVKTQLTSRWFEKADPESIDLTGMALLALGSASSREETRMLRLPINFRARRRNLKSNFTELSEPEGRFEMFILRATLQGDAKDRGLGLGLIVSCVAAACLLTCSCSLSVCIALRLRALREKQFKNLAKADKQHACGADHT</sequence>
<organism evidence="2">
    <name type="scientific">Phaeodactylum tricornutum</name>
    <name type="common">Diatom</name>
    <dbReference type="NCBI Taxonomy" id="2850"/>
    <lineage>
        <taxon>Eukaryota</taxon>
        <taxon>Sar</taxon>
        <taxon>Stramenopiles</taxon>
        <taxon>Ochrophyta</taxon>
        <taxon>Bacillariophyta</taxon>
        <taxon>Bacillariophyceae</taxon>
        <taxon>Bacillariophycidae</taxon>
        <taxon>Naviculales</taxon>
        <taxon>Phaeodactylaceae</taxon>
        <taxon>Phaeodactylum</taxon>
    </lineage>
</organism>
<evidence type="ECO:0000256" key="1">
    <source>
        <dbReference type="SAM" id="Phobius"/>
    </source>
</evidence>
<accession>A0A8J9S5B6</accession>
<keyword evidence="1" id="KW-0472">Membrane</keyword>
<keyword evidence="1" id="KW-0812">Transmembrane</keyword>
<protein>
    <submittedName>
        <fullName evidence="2">Uncharacterized protein</fullName>
    </submittedName>
</protein>
<dbReference type="AlphaFoldDB" id="A0A8J9S5B6"/>
<gene>
    <name evidence="2" type="ORF">PTTT1_LOCUS19958</name>
</gene>